<dbReference type="Gene3D" id="3.30.710.10">
    <property type="entry name" value="Potassium Channel Kv1.1, Chain A"/>
    <property type="match status" value="1"/>
</dbReference>
<keyword evidence="2" id="KW-1185">Reference proteome</keyword>
<proteinExistence type="predicted"/>
<name>A0A0R3T3S9_RODNA</name>
<evidence type="ECO:0000313" key="1">
    <source>
        <dbReference type="EMBL" id="VDN97541.1"/>
    </source>
</evidence>
<evidence type="ECO:0000313" key="3">
    <source>
        <dbReference type="WBParaSite" id="HNAJ_0000167901-mRNA-1"/>
    </source>
</evidence>
<dbReference type="WBParaSite" id="HNAJ_0000167901-mRNA-1">
    <property type="protein sequence ID" value="HNAJ_0000167901-mRNA-1"/>
    <property type="gene ID" value="HNAJ_0000167901"/>
</dbReference>
<organism evidence="3">
    <name type="scientific">Rodentolepis nana</name>
    <name type="common">Dwarf tapeworm</name>
    <name type="synonym">Hymenolepis nana</name>
    <dbReference type="NCBI Taxonomy" id="102285"/>
    <lineage>
        <taxon>Eukaryota</taxon>
        <taxon>Metazoa</taxon>
        <taxon>Spiralia</taxon>
        <taxon>Lophotrochozoa</taxon>
        <taxon>Platyhelminthes</taxon>
        <taxon>Cestoda</taxon>
        <taxon>Eucestoda</taxon>
        <taxon>Cyclophyllidea</taxon>
        <taxon>Hymenolepididae</taxon>
        <taxon>Rodentolepis</taxon>
    </lineage>
</organism>
<dbReference type="Proteomes" id="UP000278807">
    <property type="component" value="Unassembled WGS sequence"/>
</dbReference>
<evidence type="ECO:0000313" key="2">
    <source>
        <dbReference type="Proteomes" id="UP000278807"/>
    </source>
</evidence>
<dbReference type="InterPro" id="IPR036296">
    <property type="entry name" value="SKP1-like_dim_sf"/>
</dbReference>
<reference evidence="3" key="1">
    <citation type="submission" date="2017-02" db="UniProtKB">
        <authorList>
            <consortium name="WormBaseParasite"/>
        </authorList>
    </citation>
    <scope>IDENTIFICATION</scope>
</reference>
<dbReference type="InterPro" id="IPR011333">
    <property type="entry name" value="SKP1/BTB/POZ_sf"/>
</dbReference>
<dbReference type="AlphaFoldDB" id="A0A0R3T3S9"/>
<accession>A0A0R3T3S9</accession>
<reference evidence="1 2" key="2">
    <citation type="submission" date="2018-11" db="EMBL/GenBank/DDBJ databases">
        <authorList>
            <consortium name="Pathogen Informatics"/>
        </authorList>
    </citation>
    <scope>NUCLEOTIDE SEQUENCE [LARGE SCALE GENOMIC DNA]</scope>
</reference>
<dbReference type="OrthoDB" id="10537388at2759"/>
<dbReference type="SUPFAM" id="SSF81382">
    <property type="entry name" value="Skp1 dimerisation domain-like"/>
    <property type="match status" value="1"/>
</dbReference>
<dbReference type="GO" id="GO:0006511">
    <property type="term" value="P:ubiquitin-dependent protein catabolic process"/>
    <property type="evidence" value="ECO:0007669"/>
    <property type="project" value="InterPro"/>
</dbReference>
<protein>
    <submittedName>
        <fullName evidence="3">Skp1_POZ domain-containing protein</fullName>
    </submittedName>
</protein>
<gene>
    <name evidence="1" type="ORF">HNAJ_LOCUS1682</name>
</gene>
<sequence>MQVQTTDGFLLNLDDVVVENCLHLQDKNITPPKESLKLKGVKLDVMKTIIEWCRMSTNREIFDIPEGESREWRWSLAKWNSDFLLENRGQLIELTLAAIELGSNRLKESCCLAIAMDIRENGSASSFLGSVIDA</sequence>
<dbReference type="EMBL" id="UZAE01000689">
    <property type="protein sequence ID" value="VDN97541.1"/>
    <property type="molecule type" value="Genomic_DNA"/>
</dbReference>